<protein>
    <recommendedName>
        <fullName evidence="1">DUF7906 domain-containing protein</fullName>
    </recommendedName>
</protein>
<sequence>MADFDELGSSKPEKSEPLNYSKAGNAANYLKLQEVDSIYLPVPVNFIFIGFEGRGNQEFRLQAEELERWFSKIDHIFQHTRVPQIEEVLNPFYKINVDKGNHHFPVLSHVNYNFSVNAIQMSGNVEFVFERALAALSRKDDVSGTGDDNNAVWQVDLDMMEVLFNSVVEFLQTENAYNIFILNPKRNANRTRYGYRRGLSESEIDLIRQNRTLRARIRKSGSIRANTFAIEKVQRPLHRERPKVKFAWTATQEIDTVEFSIKCLEAIHNIEKFYEGKDTGFIIQSKVSQHFSWKLLEGKSEDLKLALEKLLKLGHYNSLGVECLTDTWIGNDRWAFIDLSAGPFAWGPAVGGQGVRTEQSLPNVMKTIGAVAEISEEEAKDHLHDAIQERFALLGNREHEVIDILLAEIDIYELFAFKHCKGRKRRLALCEELNGRMRELKTELQSLEGREYGESLRTKAFDALKRIEGSNLFREIYSYEDLPEFQNYTVARDSFLGHLGSILWGSMRHIVAPSMADGAFHYYEQISYQLYFITADKVESVQHLPVDLKALKDGLSSLVLSSQRVTFSQHMLALSNDPALAMAFSVARRTAAIPILFVNGTYIKTVSNYLDSSIIQHQLRRLDDQSTLKGKHANSRSILEVPIFWFVYGGPLLVDKHYQAKALSDMIIVVQSEPSSWESHLQCNGRAVIWNLRRPIKAAIAAAAEHLAGSLPHHLVYSHAHETAIEDWVWSVGCSPFSITSYGWRISQVHLDAIARNYIITGLEESIQIVNSAIHRLAMERTTQKSYKLFQSMERKLVNHYNLISHLSGELRYTDAVTLLYNLEDASKGKFEIGNSNKRDRKFEIGNANK</sequence>
<keyword evidence="3" id="KW-1185">Reference proteome</keyword>
<feature type="domain" description="DUF7906" evidence="1">
    <location>
        <begin position="322"/>
        <end position="369"/>
    </location>
</feature>
<dbReference type="PANTHER" id="PTHR31515:SF2">
    <property type="entry name" value="TRANSMEMBRANE PROTEIN"/>
    <property type="match status" value="1"/>
</dbReference>
<comment type="caution">
    <text evidence="2">The sequence shown here is derived from an EMBL/GenBank/DDBJ whole genome shotgun (WGS) entry which is preliminary data.</text>
</comment>
<evidence type="ECO:0000259" key="1">
    <source>
        <dbReference type="Pfam" id="PF25483"/>
    </source>
</evidence>
<dbReference type="OrthoDB" id="16573at2759"/>
<organism evidence="2 3">
    <name type="scientific">Carnegiea gigantea</name>
    <dbReference type="NCBI Taxonomy" id="171969"/>
    <lineage>
        <taxon>Eukaryota</taxon>
        <taxon>Viridiplantae</taxon>
        <taxon>Streptophyta</taxon>
        <taxon>Embryophyta</taxon>
        <taxon>Tracheophyta</taxon>
        <taxon>Spermatophyta</taxon>
        <taxon>Magnoliopsida</taxon>
        <taxon>eudicotyledons</taxon>
        <taxon>Gunneridae</taxon>
        <taxon>Pentapetalae</taxon>
        <taxon>Caryophyllales</taxon>
        <taxon>Cactineae</taxon>
        <taxon>Cactaceae</taxon>
        <taxon>Cactoideae</taxon>
        <taxon>Echinocereeae</taxon>
        <taxon>Carnegiea</taxon>
    </lineage>
</organism>
<proteinExistence type="predicted"/>
<dbReference type="AlphaFoldDB" id="A0A9Q1KYK9"/>
<name>A0A9Q1KYK9_9CARY</name>
<dbReference type="PANTHER" id="PTHR31515">
    <property type="entry name" value="TRANSMEMBRANE PROTEIN-RELATED"/>
    <property type="match status" value="1"/>
</dbReference>
<evidence type="ECO:0000313" key="2">
    <source>
        <dbReference type="EMBL" id="KAJ8451269.1"/>
    </source>
</evidence>
<evidence type="ECO:0000313" key="3">
    <source>
        <dbReference type="Proteomes" id="UP001153076"/>
    </source>
</evidence>
<gene>
    <name evidence="2" type="ORF">Cgig2_014041</name>
</gene>
<dbReference type="InterPro" id="IPR057228">
    <property type="entry name" value="DUF7906"/>
</dbReference>
<accession>A0A9Q1KYK9</accession>
<dbReference type="Proteomes" id="UP001153076">
    <property type="component" value="Unassembled WGS sequence"/>
</dbReference>
<dbReference type="Pfam" id="PF25483">
    <property type="entry name" value="DUF7906"/>
    <property type="match status" value="1"/>
</dbReference>
<reference evidence="2" key="1">
    <citation type="submission" date="2022-04" db="EMBL/GenBank/DDBJ databases">
        <title>Carnegiea gigantea Genome sequencing and assembly v2.</title>
        <authorList>
            <person name="Copetti D."/>
            <person name="Sanderson M.J."/>
            <person name="Burquez A."/>
            <person name="Wojciechowski M.F."/>
        </authorList>
    </citation>
    <scope>NUCLEOTIDE SEQUENCE</scope>
    <source>
        <strain evidence="2">SGP5-SGP5p</strain>
        <tissue evidence="2">Aerial part</tissue>
    </source>
</reference>
<dbReference type="EMBL" id="JAKOGI010000010">
    <property type="protein sequence ID" value="KAJ8451269.1"/>
    <property type="molecule type" value="Genomic_DNA"/>
</dbReference>